<dbReference type="Proteomes" id="UP000622687">
    <property type="component" value="Unassembled WGS sequence"/>
</dbReference>
<gene>
    <name evidence="1" type="ORF">I6U51_10485</name>
</gene>
<comment type="caution">
    <text evidence="1">The sequence shown here is derived from an EMBL/GenBank/DDBJ whole genome shotgun (WGS) entry which is preliminary data.</text>
</comment>
<keyword evidence="2" id="KW-1185">Reference proteome</keyword>
<proteinExistence type="predicted"/>
<name>A0A934HZ97_9CLOT</name>
<evidence type="ECO:0000313" key="1">
    <source>
        <dbReference type="EMBL" id="MBI6873130.1"/>
    </source>
</evidence>
<accession>A0A934HZ97</accession>
<protein>
    <submittedName>
        <fullName evidence="1">Uncharacterized protein</fullName>
    </submittedName>
</protein>
<reference evidence="1" key="1">
    <citation type="submission" date="2020-12" db="EMBL/GenBank/DDBJ databases">
        <title>Clostridium thailandense sp. nov., a novel acetogenic bacterium isolated from peat land soil in Thailand.</title>
        <authorList>
            <person name="Chaikitkaew S."/>
            <person name="Birkeland N.K."/>
        </authorList>
    </citation>
    <scope>NUCLEOTIDE SEQUENCE</scope>
    <source>
        <strain evidence="1">DSM 17425</strain>
    </source>
</reference>
<organism evidence="1 2">
    <name type="scientific">Clostridium aciditolerans</name>
    <dbReference type="NCBI Taxonomy" id="339861"/>
    <lineage>
        <taxon>Bacteria</taxon>
        <taxon>Bacillati</taxon>
        <taxon>Bacillota</taxon>
        <taxon>Clostridia</taxon>
        <taxon>Eubacteriales</taxon>
        <taxon>Clostridiaceae</taxon>
        <taxon>Clostridium</taxon>
    </lineage>
</organism>
<evidence type="ECO:0000313" key="2">
    <source>
        <dbReference type="Proteomes" id="UP000622687"/>
    </source>
</evidence>
<dbReference type="AlphaFoldDB" id="A0A934HZ97"/>
<dbReference type="RefSeq" id="WP_211142603.1">
    <property type="nucleotide sequence ID" value="NZ_JAEEGB010000011.1"/>
</dbReference>
<sequence length="58" mass="6357">MIGKILDMSVTDAFISFQDGTTMDVGVSHLPPGSKVGDTINIEPRPTRMTNDKLVDFF</sequence>
<dbReference type="EMBL" id="JAEEGB010000011">
    <property type="protein sequence ID" value="MBI6873130.1"/>
    <property type="molecule type" value="Genomic_DNA"/>
</dbReference>